<comment type="caution">
    <text evidence="1">The sequence shown here is derived from an EMBL/GenBank/DDBJ whole genome shotgun (WGS) entry which is preliminary data.</text>
</comment>
<evidence type="ECO:0000313" key="1">
    <source>
        <dbReference type="EMBL" id="TPG32860.1"/>
    </source>
</evidence>
<proteinExistence type="predicted"/>
<dbReference type="Proteomes" id="UP000320095">
    <property type="component" value="Unassembled WGS sequence"/>
</dbReference>
<keyword evidence="2" id="KW-1185">Reference proteome</keyword>
<reference evidence="1 2" key="1">
    <citation type="journal article" date="2019" name="Environ. Microbiol.">
        <title>Species interactions and distinct microbial communities in high Arctic permafrost affected cryosols are associated with the CH4 and CO2 gas fluxes.</title>
        <authorList>
            <person name="Altshuler I."/>
            <person name="Hamel J."/>
            <person name="Turney S."/>
            <person name="Magnuson E."/>
            <person name="Levesque R."/>
            <person name="Greer C."/>
            <person name="Whyte L.G."/>
        </authorList>
    </citation>
    <scope>NUCLEOTIDE SEQUENCE [LARGE SCALE GENOMIC DNA]</scope>
    <source>
        <strain evidence="1 2">S5.20</strain>
    </source>
</reference>
<protein>
    <submittedName>
        <fullName evidence="1">Uncharacterized protein</fullName>
    </submittedName>
</protein>
<accession>A0A502E8S4</accession>
<name>A0A502E8S4_9MYCO</name>
<dbReference type="EMBL" id="RCZG01000007">
    <property type="protein sequence ID" value="TPG32860.1"/>
    <property type="molecule type" value="Genomic_DNA"/>
</dbReference>
<sequence length="121" mass="12522">MSYLTSAVDAIRSASQCPPLKPDPLVQRAARMATQSTSDYISHRSAAVPFSDPMPALKTIGYTGSKGKLVSGYGSNETDAIHGLIVTGTDTIANCALTQYGVSSALDDQGFTLTAVVLAAP</sequence>
<organism evidence="1 2">
    <name type="scientific">Mycolicibacterium hodleri</name>
    <dbReference type="NCBI Taxonomy" id="49897"/>
    <lineage>
        <taxon>Bacteria</taxon>
        <taxon>Bacillati</taxon>
        <taxon>Actinomycetota</taxon>
        <taxon>Actinomycetes</taxon>
        <taxon>Mycobacteriales</taxon>
        <taxon>Mycobacteriaceae</taxon>
        <taxon>Mycolicibacterium</taxon>
    </lineage>
</organism>
<gene>
    <name evidence="1" type="ORF">EAH80_18990</name>
</gene>
<evidence type="ECO:0000313" key="2">
    <source>
        <dbReference type="Proteomes" id="UP000320095"/>
    </source>
</evidence>
<dbReference type="AlphaFoldDB" id="A0A502E8S4"/>